<organism evidence="2 3">
    <name type="scientific">Microbispora cellulosiformans</name>
    <dbReference type="NCBI Taxonomy" id="2614688"/>
    <lineage>
        <taxon>Bacteria</taxon>
        <taxon>Bacillati</taxon>
        <taxon>Actinomycetota</taxon>
        <taxon>Actinomycetes</taxon>
        <taxon>Streptosporangiales</taxon>
        <taxon>Streptosporangiaceae</taxon>
        <taxon>Microbispora</taxon>
    </lineage>
</organism>
<dbReference type="Proteomes" id="UP000327011">
    <property type="component" value="Unassembled WGS sequence"/>
</dbReference>
<keyword evidence="3" id="KW-1185">Reference proteome</keyword>
<evidence type="ECO:0000259" key="1">
    <source>
        <dbReference type="Pfam" id="PF01345"/>
    </source>
</evidence>
<dbReference type="AlphaFoldDB" id="A0A5J5JYR5"/>
<dbReference type="EMBL" id="VYTZ01000008">
    <property type="protein sequence ID" value="KAA9376296.1"/>
    <property type="molecule type" value="Genomic_DNA"/>
</dbReference>
<evidence type="ECO:0000313" key="3">
    <source>
        <dbReference type="Proteomes" id="UP000327011"/>
    </source>
</evidence>
<gene>
    <name evidence="2" type="ORF">F5972_22955</name>
</gene>
<feature type="domain" description="DUF11" evidence="1">
    <location>
        <begin position="80"/>
        <end position="170"/>
    </location>
</feature>
<dbReference type="Pfam" id="PF01345">
    <property type="entry name" value="DUF11"/>
    <property type="match status" value="1"/>
</dbReference>
<reference evidence="2 3" key="1">
    <citation type="submission" date="2019-09" db="EMBL/GenBank/DDBJ databases">
        <title>Screening of Novel Bioactive Compounds from Soil-Associated.</title>
        <authorList>
            <person name="Gong X."/>
        </authorList>
    </citation>
    <scope>NUCLEOTIDE SEQUENCE [LARGE SCALE GENOMIC DNA]</scope>
    <source>
        <strain evidence="2 3">Gxj-6</strain>
    </source>
</reference>
<proteinExistence type="predicted"/>
<name>A0A5J5JYR5_9ACTN</name>
<comment type="caution">
    <text evidence="2">The sequence shown here is derived from an EMBL/GenBank/DDBJ whole genome shotgun (WGS) entry which is preliminary data.</text>
</comment>
<evidence type="ECO:0000313" key="2">
    <source>
        <dbReference type="EMBL" id="KAA9376296.1"/>
    </source>
</evidence>
<sequence length="209" mass="22493">MVQNFPLVGEPPFLPIVLRRHTLMRHPIVKIVGLATAAPLAGALFLAAAPAASAAPASTAAATAKAEPYSSFYVVAKGPKKARAGSRITYTVGAVNRGPHLADTYFVGGQLPKGIERKVYYSAPKGTECAFFSDGFWCVVPRALEVDDAVSFSVTVKLKKGARGTALARVGVDQWDVPNGAEDLNRRAWKELGVKHWYFLKTVKTKIVR</sequence>
<dbReference type="InterPro" id="IPR001434">
    <property type="entry name" value="OmcB-like_DUF11"/>
</dbReference>
<accession>A0A5J5JYR5</accession>
<protein>
    <recommendedName>
        <fullName evidence="1">DUF11 domain-containing protein</fullName>
    </recommendedName>
</protein>